<feature type="region of interest" description="Disordered" evidence="1">
    <location>
        <begin position="52"/>
        <end position="76"/>
    </location>
</feature>
<evidence type="ECO:0000313" key="2">
    <source>
        <dbReference type="EMBL" id="GGY15466.1"/>
    </source>
</evidence>
<comment type="caution">
    <text evidence="2">The sequence shown here is derived from an EMBL/GenBank/DDBJ whole genome shotgun (WGS) entry which is preliminary data.</text>
</comment>
<organism evidence="2 3">
    <name type="scientific">Streptomyces minutiscleroticus</name>
    <dbReference type="NCBI Taxonomy" id="68238"/>
    <lineage>
        <taxon>Bacteria</taxon>
        <taxon>Bacillati</taxon>
        <taxon>Actinomycetota</taxon>
        <taxon>Actinomycetes</taxon>
        <taxon>Kitasatosporales</taxon>
        <taxon>Streptomycetaceae</taxon>
        <taxon>Streptomyces</taxon>
    </lineage>
</organism>
<evidence type="ECO:0000313" key="3">
    <source>
        <dbReference type="Proteomes" id="UP000619244"/>
    </source>
</evidence>
<dbReference type="EMBL" id="BMVU01000101">
    <property type="protein sequence ID" value="GGY15466.1"/>
    <property type="molecule type" value="Genomic_DNA"/>
</dbReference>
<name>A0A918P2V4_9ACTN</name>
<reference evidence="2" key="1">
    <citation type="journal article" date="2014" name="Int. J. Syst. Evol. Microbiol.">
        <title>Complete genome sequence of Corynebacterium casei LMG S-19264T (=DSM 44701T), isolated from a smear-ripened cheese.</title>
        <authorList>
            <consortium name="US DOE Joint Genome Institute (JGI-PGF)"/>
            <person name="Walter F."/>
            <person name="Albersmeier A."/>
            <person name="Kalinowski J."/>
            <person name="Ruckert C."/>
        </authorList>
    </citation>
    <scope>NUCLEOTIDE SEQUENCE</scope>
    <source>
        <strain evidence="2">JCM 4790</strain>
    </source>
</reference>
<proteinExistence type="predicted"/>
<accession>A0A918P2V4</accession>
<sequence>MRGEGEPVPPTSKVDLYAAIRRDVRAGMSNRALQRKYGVGLRTVKAAAESVWPEPRKKMPPADLTAADQGNKFNSR</sequence>
<gene>
    <name evidence="2" type="ORF">GCM10010358_79240</name>
</gene>
<dbReference type="Proteomes" id="UP000619244">
    <property type="component" value="Unassembled WGS sequence"/>
</dbReference>
<dbReference type="AlphaFoldDB" id="A0A918P2V4"/>
<evidence type="ECO:0000256" key="1">
    <source>
        <dbReference type="SAM" id="MobiDB-lite"/>
    </source>
</evidence>
<reference evidence="2" key="2">
    <citation type="submission" date="2020-09" db="EMBL/GenBank/DDBJ databases">
        <authorList>
            <person name="Sun Q."/>
            <person name="Ohkuma M."/>
        </authorList>
    </citation>
    <scope>NUCLEOTIDE SEQUENCE</scope>
    <source>
        <strain evidence="2">JCM 4790</strain>
    </source>
</reference>
<protein>
    <submittedName>
        <fullName evidence="2">Uncharacterized protein</fullName>
    </submittedName>
</protein>
<keyword evidence="3" id="KW-1185">Reference proteome</keyword>